<dbReference type="FunFam" id="3.30.70.270:FF:000020">
    <property type="entry name" value="Transposon Tf2-6 polyprotein-like Protein"/>
    <property type="match status" value="1"/>
</dbReference>
<dbReference type="PROSITE" id="PS50013">
    <property type="entry name" value="CHROMO_2"/>
    <property type="match status" value="1"/>
</dbReference>
<dbReference type="InterPro" id="IPR050951">
    <property type="entry name" value="Retrovirus_Pol_polyprotein"/>
</dbReference>
<evidence type="ECO:0000313" key="12">
    <source>
        <dbReference type="Proteomes" id="UP001239994"/>
    </source>
</evidence>
<sequence>MTSAFETLQQASIFTKLDLRSAYNLVRIQEGDEWKTTLITPSGHYEYLIMPFGLMNAPAVFQQYINEVLRRVLQLLLENHFFVNLEKSMFHAQTISFLGFIVSHSTLCMDPAKVQAVESWPRPTSVCLVQCFLGFTNFYHRFVKSFSTIAAPLTALTRKASGQFCWSTEAQQVFEELKHRLITDPIIRLPDAELPFIVEIDASEVGVGAVLSQRSGEDKRLHPCAYFPWRLSPAEQNYDVGDCELLAVKLVLKEWRHWLEGAKHPFLVWSDHKNLAYIQQAKRLNPHQARWGLFFAQFDFTFSYRPGTKNIKPDALSRQWESLLPSALPSNVVPRACVIAPIQWRVEKAVCQALMAELDPGGGPPGWLPVLCLVGSSDLPGLRMEDGAPAYTVRRLSDVQRVPGGVQYLVDWEGYGPKERSWVPSRHILVTKPDRANPLALRVHRLQDPVYFDDNDEILETPPILIQFLFSAREAAHPDPVPVPSVRDAAHPDPVPVPSVRDTAHPDPMAKHLDLSDLPLLITLELMGRRWAIAAALLDP</sequence>
<evidence type="ECO:0000256" key="5">
    <source>
        <dbReference type="ARBA" id="ARBA00022695"/>
    </source>
</evidence>
<dbReference type="Gene3D" id="3.10.20.370">
    <property type="match status" value="1"/>
</dbReference>
<dbReference type="CDD" id="cd09274">
    <property type="entry name" value="RNase_HI_RT_Ty3"/>
    <property type="match status" value="1"/>
</dbReference>
<evidence type="ECO:0000256" key="1">
    <source>
        <dbReference type="ARBA" id="ARBA00004123"/>
    </source>
</evidence>
<dbReference type="SUPFAM" id="SSF54160">
    <property type="entry name" value="Chromo domain-like"/>
    <property type="match status" value="1"/>
</dbReference>
<dbReference type="Gene3D" id="3.30.70.270">
    <property type="match status" value="3"/>
</dbReference>
<comment type="similarity">
    <text evidence="2">Belongs to the beta type-B retroviral polymerase family. HERV class-II K(HML-2) pol subfamily.</text>
</comment>
<dbReference type="GO" id="GO:0003964">
    <property type="term" value="F:RNA-directed DNA polymerase activity"/>
    <property type="evidence" value="ECO:0007669"/>
    <property type="project" value="UniProtKB-KW"/>
</dbReference>
<evidence type="ECO:0000256" key="8">
    <source>
        <dbReference type="ARBA" id="ARBA00022801"/>
    </source>
</evidence>
<dbReference type="SUPFAM" id="SSF56672">
    <property type="entry name" value="DNA/RNA polymerases"/>
    <property type="match status" value="1"/>
</dbReference>
<comment type="subcellular location">
    <subcellularLocation>
        <location evidence="1">Nucleus</location>
    </subcellularLocation>
</comment>
<dbReference type="Proteomes" id="UP001239994">
    <property type="component" value="Unassembled WGS sequence"/>
</dbReference>
<evidence type="ECO:0000256" key="3">
    <source>
        <dbReference type="ARBA" id="ARBA00012180"/>
    </source>
</evidence>
<keyword evidence="7" id="KW-0255">Endonuclease</keyword>
<dbReference type="Pfam" id="PF00385">
    <property type="entry name" value="Chromo"/>
    <property type="match status" value="1"/>
</dbReference>
<evidence type="ECO:0000256" key="9">
    <source>
        <dbReference type="ARBA" id="ARBA00022918"/>
    </source>
</evidence>
<evidence type="ECO:0000259" key="10">
    <source>
        <dbReference type="PROSITE" id="PS50013"/>
    </source>
</evidence>
<dbReference type="PANTHER" id="PTHR37984">
    <property type="entry name" value="PROTEIN CBG26694"/>
    <property type="match status" value="1"/>
</dbReference>
<accession>A0AAD9DZ13</accession>
<name>A0AAD9DZ13_9TELE</name>
<dbReference type="InterPro" id="IPR023780">
    <property type="entry name" value="Chromo_domain"/>
</dbReference>
<dbReference type="InterPro" id="IPR000953">
    <property type="entry name" value="Chromo/chromo_shadow_dom"/>
</dbReference>
<feature type="domain" description="Chromo" evidence="10">
    <location>
        <begin position="391"/>
        <end position="428"/>
    </location>
</feature>
<dbReference type="EC" id="3.1.26.4" evidence="3"/>
<dbReference type="InterPro" id="IPR043502">
    <property type="entry name" value="DNA/RNA_pol_sf"/>
</dbReference>
<dbReference type="EMBL" id="JAROKS010000012">
    <property type="protein sequence ID" value="KAK1799321.1"/>
    <property type="molecule type" value="Genomic_DNA"/>
</dbReference>
<reference evidence="11" key="1">
    <citation type="submission" date="2023-03" db="EMBL/GenBank/DDBJ databases">
        <title>Electrophorus voltai genome.</title>
        <authorList>
            <person name="Bian C."/>
        </authorList>
    </citation>
    <scope>NUCLEOTIDE SEQUENCE</scope>
    <source>
        <strain evidence="11">CB-2022</strain>
        <tissue evidence="11">Muscle</tissue>
    </source>
</reference>
<evidence type="ECO:0000256" key="7">
    <source>
        <dbReference type="ARBA" id="ARBA00022759"/>
    </source>
</evidence>
<protein>
    <recommendedName>
        <fullName evidence="3">ribonuclease H</fullName>
        <ecNumber evidence="3">3.1.26.4</ecNumber>
    </recommendedName>
</protein>
<dbReference type="AlphaFoldDB" id="A0AAD9DZ13"/>
<dbReference type="Pfam" id="PF17917">
    <property type="entry name" value="RT_RNaseH"/>
    <property type="match status" value="1"/>
</dbReference>
<gene>
    <name evidence="11" type="ORF">P4O66_007560</name>
</gene>
<keyword evidence="4" id="KW-0808">Transferase</keyword>
<dbReference type="Gene3D" id="2.40.50.40">
    <property type="match status" value="1"/>
</dbReference>
<dbReference type="PANTHER" id="PTHR37984:SF5">
    <property type="entry name" value="PROTEIN NYNRIN-LIKE"/>
    <property type="match status" value="1"/>
</dbReference>
<evidence type="ECO:0000256" key="6">
    <source>
        <dbReference type="ARBA" id="ARBA00022722"/>
    </source>
</evidence>
<keyword evidence="9" id="KW-0695">RNA-directed DNA polymerase</keyword>
<dbReference type="GO" id="GO:0004523">
    <property type="term" value="F:RNA-DNA hybrid ribonuclease activity"/>
    <property type="evidence" value="ECO:0007669"/>
    <property type="project" value="UniProtKB-EC"/>
</dbReference>
<dbReference type="Pfam" id="PF00078">
    <property type="entry name" value="RVT_1"/>
    <property type="match status" value="1"/>
</dbReference>
<proteinExistence type="inferred from homology"/>
<evidence type="ECO:0000256" key="2">
    <source>
        <dbReference type="ARBA" id="ARBA00010879"/>
    </source>
</evidence>
<keyword evidence="12" id="KW-1185">Reference proteome</keyword>
<organism evidence="11 12">
    <name type="scientific">Electrophorus voltai</name>
    <dbReference type="NCBI Taxonomy" id="2609070"/>
    <lineage>
        <taxon>Eukaryota</taxon>
        <taxon>Metazoa</taxon>
        <taxon>Chordata</taxon>
        <taxon>Craniata</taxon>
        <taxon>Vertebrata</taxon>
        <taxon>Euteleostomi</taxon>
        <taxon>Actinopterygii</taxon>
        <taxon>Neopterygii</taxon>
        <taxon>Teleostei</taxon>
        <taxon>Ostariophysi</taxon>
        <taxon>Gymnotiformes</taxon>
        <taxon>Gymnotoidei</taxon>
        <taxon>Gymnotidae</taxon>
        <taxon>Electrophorus</taxon>
    </lineage>
</organism>
<dbReference type="InterPro" id="IPR041373">
    <property type="entry name" value="RT_RNaseH"/>
</dbReference>
<dbReference type="InterPro" id="IPR016197">
    <property type="entry name" value="Chromo-like_dom_sf"/>
</dbReference>
<dbReference type="CDD" id="cd00024">
    <property type="entry name" value="CD_CSD"/>
    <property type="match status" value="1"/>
</dbReference>
<evidence type="ECO:0000313" key="11">
    <source>
        <dbReference type="EMBL" id="KAK1799321.1"/>
    </source>
</evidence>
<evidence type="ECO:0000256" key="4">
    <source>
        <dbReference type="ARBA" id="ARBA00022679"/>
    </source>
</evidence>
<keyword evidence="5" id="KW-0548">Nucleotidyltransferase</keyword>
<keyword evidence="6" id="KW-0540">Nuclease</keyword>
<dbReference type="GO" id="GO:0005634">
    <property type="term" value="C:nucleus"/>
    <property type="evidence" value="ECO:0007669"/>
    <property type="project" value="UniProtKB-SubCell"/>
</dbReference>
<dbReference type="CDD" id="cd01647">
    <property type="entry name" value="RT_LTR"/>
    <property type="match status" value="1"/>
</dbReference>
<dbReference type="InterPro" id="IPR000477">
    <property type="entry name" value="RT_dom"/>
</dbReference>
<keyword evidence="8" id="KW-0378">Hydrolase</keyword>
<dbReference type="InterPro" id="IPR043128">
    <property type="entry name" value="Rev_trsase/Diguanyl_cyclase"/>
</dbReference>
<comment type="caution">
    <text evidence="11">The sequence shown here is derived from an EMBL/GenBank/DDBJ whole genome shotgun (WGS) entry which is preliminary data.</text>
</comment>